<feature type="non-terminal residue" evidence="1">
    <location>
        <position position="1"/>
    </location>
</feature>
<reference evidence="1" key="1">
    <citation type="journal article" date="2015" name="Nature">
        <title>Complex archaea that bridge the gap between prokaryotes and eukaryotes.</title>
        <authorList>
            <person name="Spang A."/>
            <person name="Saw J.H."/>
            <person name="Jorgensen S.L."/>
            <person name="Zaremba-Niedzwiedzka K."/>
            <person name="Martijn J."/>
            <person name="Lind A.E."/>
            <person name="van Eijk R."/>
            <person name="Schleper C."/>
            <person name="Guy L."/>
            <person name="Ettema T.J."/>
        </authorList>
    </citation>
    <scope>NUCLEOTIDE SEQUENCE</scope>
</reference>
<organism evidence="1">
    <name type="scientific">marine sediment metagenome</name>
    <dbReference type="NCBI Taxonomy" id="412755"/>
    <lineage>
        <taxon>unclassified sequences</taxon>
        <taxon>metagenomes</taxon>
        <taxon>ecological metagenomes</taxon>
    </lineage>
</organism>
<protein>
    <submittedName>
        <fullName evidence="1">Uncharacterized protein</fullName>
    </submittedName>
</protein>
<sequence>GNVDNRVQILVMEGTKVRKLEDSKGA</sequence>
<evidence type="ECO:0000313" key="1">
    <source>
        <dbReference type="EMBL" id="KKK67442.1"/>
    </source>
</evidence>
<name>A0A0F8XE61_9ZZZZ</name>
<comment type="caution">
    <text evidence="1">The sequence shown here is derived from an EMBL/GenBank/DDBJ whole genome shotgun (WGS) entry which is preliminary data.</text>
</comment>
<accession>A0A0F8XE61</accession>
<gene>
    <name evidence="1" type="ORF">LCGC14_2954050</name>
</gene>
<proteinExistence type="predicted"/>
<dbReference type="EMBL" id="LAZR01059611">
    <property type="protein sequence ID" value="KKK67442.1"/>
    <property type="molecule type" value="Genomic_DNA"/>
</dbReference>
<dbReference type="AlphaFoldDB" id="A0A0F8XE61"/>